<gene>
    <name evidence="3" type="ORF">C1706_05710</name>
</gene>
<dbReference type="AlphaFoldDB" id="A0A4Q2EHT6"/>
<keyword evidence="2" id="KW-1133">Transmembrane helix</keyword>
<comment type="caution">
    <text evidence="3">The sequence shown here is derived from an EMBL/GenBank/DDBJ whole genome shotgun (WGS) entry which is preliminary data.</text>
</comment>
<accession>A0A4Q2EHT6</accession>
<keyword evidence="2" id="KW-0812">Transmembrane</keyword>
<proteinExistence type="predicted"/>
<evidence type="ECO:0000313" key="3">
    <source>
        <dbReference type="EMBL" id="RXW32643.1"/>
    </source>
</evidence>
<name>A0A4Q2EHT6_9ACTN</name>
<evidence type="ECO:0000256" key="1">
    <source>
        <dbReference type="SAM" id="MobiDB-lite"/>
    </source>
</evidence>
<dbReference type="EMBL" id="PPCV01000003">
    <property type="protein sequence ID" value="RXW32643.1"/>
    <property type="molecule type" value="Genomic_DNA"/>
</dbReference>
<evidence type="ECO:0000256" key="2">
    <source>
        <dbReference type="SAM" id="Phobius"/>
    </source>
</evidence>
<feature type="compositionally biased region" description="Basic and acidic residues" evidence="1">
    <location>
        <begin position="95"/>
        <end position="118"/>
    </location>
</feature>
<reference evidence="3 4" key="1">
    <citation type="submission" date="2018-01" db="EMBL/GenBank/DDBJ databases">
        <title>Lactibacter flavus gen. nov., sp. nov., a novel bacterium of the family Propionibacteriaceae isolated from raw milk and dairy products.</title>
        <authorList>
            <person name="Wenning M."/>
            <person name="Breitenwieser F."/>
            <person name="Huptas C."/>
            <person name="von Neubeck M."/>
            <person name="Busse H.-J."/>
            <person name="Scherer S."/>
        </authorList>
    </citation>
    <scope>NUCLEOTIDE SEQUENCE [LARGE SCALE GENOMIC DNA]</scope>
    <source>
        <strain evidence="3 4">VG341</strain>
    </source>
</reference>
<feature type="transmembrane region" description="Helical" evidence="2">
    <location>
        <begin position="6"/>
        <end position="25"/>
    </location>
</feature>
<protein>
    <submittedName>
        <fullName evidence="3">Uncharacterized protein</fullName>
    </submittedName>
</protein>
<keyword evidence="2" id="KW-0472">Membrane</keyword>
<feature type="region of interest" description="Disordered" evidence="1">
    <location>
        <begin position="32"/>
        <end position="147"/>
    </location>
</feature>
<dbReference type="Proteomes" id="UP000290624">
    <property type="component" value="Unassembled WGS sequence"/>
</dbReference>
<sequence length="147" mass="15444">MSNPTFWFVIVVVALVACAVILLLLRRSRAAQEPRPRRALSGEAPRSEVSPAPEPARQAGVPLAAPPTPTGAPDASTPAAAPPDLPALALQGPPLHREHLIERDRVLDTSRWDNRPDGTEESDGGAVSGGPGVDASFIQALRERGQA</sequence>
<evidence type="ECO:0000313" key="4">
    <source>
        <dbReference type="Proteomes" id="UP000290624"/>
    </source>
</evidence>
<keyword evidence="4" id="KW-1185">Reference proteome</keyword>
<dbReference type="RefSeq" id="WP_129458258.1">
    <property type="nucleotide sequence ID" value="NZ_PPCV01000003.1"/>
</dbReference>
<organism evidence="3 4">
    <name type="scientific">Propioniciclava flava</name>
    <dbReference type="NCBI Taxonomy" id="2072026"/>
    <lineage>
        <taxon>Bacteria</taxon>
        <taxon>Bacillati</taxon>
        <taxon>Actinomycetota</taxon>
        <taxon>Actinomycetes</taxon>
        <taxon>Propionibacteriales</taxon>
        <taxon>Propionibacteriaceae</taxon>
        <taxon>Propioniciclava</taxon>
    </lineage>
</organism>